<protein>
    <submittedName>
        <fullName evidence="1">Uncharacterized protein</fullName>
    </submittedName>
</protein>
<reference evidence="1" key="1">
    <citation type="submission" date="2023-04" db="EMBL/GenBank/DDBJ databases">
        <title>A chromosome-level genome assembly of the parasitoid wasp Eretmocerus hayati.</title>
        <authorList>
            <person name="Zhong Y."/>
            <person name="Liu S."/>
            <person name="Liu Y."/>
        </authorList>
    </citation>
    <scope>NUCLEOTIDE SEQUENCE</scope>
    <source>
        <strain evidence="1">ZJU_SS_LIU_2023</strain>
    </source>
</reference>
<evidence type="ECO:0000313" key="1">
    <source>
        <dbReference type="EMBL" id="KAJ8676644.1"/>
    </source>
</evidence>
<evidence type="ECO:0000313" key="2">
    <source>
        <dbReference type="Proteomes" id="UP001239111"/>
    </source>
</evidence>
<sequence>MIDATRVCRSLFVVILLAAVTQIQPSLHGHNNAFVQDDSDVQYFMDGVPFSMHKDFADAVHGTGDNLNEANPQDAVPHIEFQPRILDFKERQLGIPHQETVTLFNRDDNRTIHLSSISGNTQHFHSSFFQDKVIPPLGNTTISVVFLGREEGEIDSHLFIHTSQGTLKYQVKGVSVSSPYRLRPVVGVKLPINASFNPLIYMHNPHSDPMQIVEVYSSGREFQLELPSGEVEGPRELWEIPPYQTKPVIRLHFNAYTEKNHTAYIRFRVNNSAELLIVAVEVEVSSGAGLHWAENSGLINFGIGGTYQPATRYQIKLKNSGKKPVKVQNIISTPSSKALKIDFEPTVIPGDTETPFAVGTLTYDWKAGLDLKHLKGKLLIKGVGPGGSHQKLSIPWRAEVLEGGLEVNTSATHYCSPHSSHPRNFSVVNKFKLPLAITDVSLPPEAASFFSISNFTPKILKSGERDNIFTLSLVQNAEQENMQLESSILIRSNVSTVEVPLLSYNGKLKVIIPNGREGDGGSMNFGTVSSDTDYEGILALENQNPVDIELLGWGVNMRAAVLELMGCQNDPTAFLDRGSQNITSCSLSDHQSIKPGHLAIFKIKIKTTFFSRDALDGDIFIKTNYERLIVPVHMRVEHGKFSIEELILTDCFPGSTCSQHMNVRSTFPRPMEVTSLTPMHKDERVKYIPLEESSSSTISRGNNHIGSIVIDPSISCKESCYLGLSLNTSIGNQWLNTLNLPSHTWDFDLNLLNTHYTRYLNASSNSWNNITMQLDTTGVRGFKFSISMKPSWPSLVTGRNDSKVEDLLSFPLTQVGNTSSKTVSLHNPTRHPLAIHLVMDWSYPQGTRLLNALPNRLKPSCTECPDTVHGEFRLSDLSNEKDFFDQGWGPGIAPHSLAFVLKPNTTKVVELSYTPSSTASSSAVLYIRNNMTILEVVRLVGRGAHAKFKFGNRKPGSESPLIFELTEKHLKDCQSQESSVAVIPNLTVKRSFVARNTGELPINVYEFFINGLPCEGYGFKVLECVPFTLSPNATKKIEIAFTPDFTMSRVERNLFILTSLGLGLDSELEHENGMVKLNLVTTMPAHMLEVCARMISRPSWENALQWVATGVTVVLLVFVLAAALLEADRILLVNMSRGNPTQPPLDLRLLLHSSSLTSGIHNRHHNNHNHHHSKERLLSGGDDVNRTTSKAGKKGDASPDWSLMNVKRNKEKDGHKGMKIPDWSPEEERRFRLDTESKATPTLRRSAGTDSGSLETGSNSGTKKRSNKRHGTQDSETASPPFNSDMQLLHKKNSTSTKSSPVHNRKVKSGKDEPAAMKLVEVEVEKRKQTNASVNSGVPHRKYDISASQKSTQYFEEETSSTTTESSTQEDNNAYKECESHCDKSDKAQKKSNTKKPKSQTTLVVPSVDFKDNYEGDCDDDDDYDKEKTDDPNRWKTNTARSGGKNQILRPVTESSNKFSRPKQTPAKKEKIAQKRRSVEKILPKVPVSGIAATPPKEEAKPQTISPQTISSQTVSPQTVATSSSVPPPPVACWGENRAKFSDVVARNQDIFSSYMNPGSNQILRSTPFTVPETFGISNSECTKRQPIQDLMSSTDCKFESNPTSLSNKKGILPSRSDILGIQSRSHLNTYFANNFHEPLYEPELVPYDDLPETTEPLTELENTEDSSCSSWLDTNTYVLDDLITSGTPLQTNLSASTENKLSLSGSLKDNWASVDNNWEPLYTRGAVGEERSGVWGINTGGVWAASPWGAPTPPSSLPPISLSQPNESNVQESTGFDPFRSLNTIWTPSSSDNWTSKQND</sequence>
<gene>
    <name evidence="1" type="ORF">QAD02_012431</name>
</gene>
<accession>A0ACC2NZH1</accession>
<proteinExistence type="predicted"/>
<comment type="caution">
    <text evidence="1">The sequence shown here is derived from an EMBL/GenBank/DDBJ whole genome shotgun (WGS) entry which is preliminary data.</text>
</comment>
<organism evidence="1 2">
    <name type="scientific">Eretmocerus hayati</name>
    <dbReference type="NCBI Taxonomy" id="131215"/>
    <lineage>
        <taxon>Eukaryota</taxon>
        <taxon>Metazoa</taxon>
        <taxon>Ecdysozoa</taxon>
        <taxon>Arthropoda</taxon>
        <taxon>Hexapoda</taxon>
        <taxon>Insecta</taxon>
        <taxon>Pterygota</taxon>
        <taxon>Neoptera</taxon>
        <taxon>Endopterygota</taxon>
        <taxon>Hymenoptera</taxon>
        <taxon>Apocrita</taxon>
        <taxon>Proctotrupomorpha</taxon>
        <taxon>Chalcidoidea</taxon>
        <taxon>Aphelinidae</taxon>
        <taxon>Aphelininae</taxon>
        <taxon>Eretmocerus</taxon>
    </lineage>
</organism>
<name>A0ACC2NZH1_9HYME</name>
<dbReference type="EMBL" id="CM056742">
    <property type="protein sequence ID" value="KAJ8676644.1"/>
    <property type="molecule type" value="Genomic_DNA"/>
</dbReference>
<dbReference type="Proteomes" id="UP001239111">
    <property type="component" value="Chromosome 2"/>
</dbReference>
<keyword evidence="2" id="KW-1185">Reference proteome</keyword>